<dbReference type="Proteomes" id="UP000033804">
    <property type="component" value="Segment"/>
</dbReference>
<reference evidence="1 2" key="1">
    <citation type="journal article" date="2015" name="J. Virol.">
        <title>Sinorhizobium meliloti Phage ?M9 Defines a New Group of T4 Superfamily Phages with Unusual Genomic Features but a Common T=16 Capsid.</title>
        <authorList>
            <person name="Johnson M.C."/>
            <person name="Tatum K.B."/>
            <person name="Lynn J.S."/>
            <person name="Brewer T.E."/>
            <person name="Lu S."/>
            <person name="Washburn B.K."/>
            <person name="Stroupe M.E."/>
            <person name="Jones K.M."/>
        </authorList>
    </citation>
    <scope>NUCLEOTIDE SEQUENCE [LARGE SCALE GENOMIC DNA]</scope>
</reference>
<dbReference type="EMBL" id="KP881232">
    <property type="protein sequence ID" value="AKE44851.1"/>
    <property type="molecule type" value="Genomic_DNA"/>
</dbReference>
<protein>
    <submittedName>
        <fullName evidence="1">Uncharacterized protein</fullName>
    </submittedName>
</protein>
<evidence type="ECO:0000313" key="2">
    <source>
        <dbReference type="Proteomes" id="UP000033804"/>
    </source>
</evidence>
<dbReference type="KEGG" id="vg:26517903"/>
<evidence type="ECO:0000313" key="1">
    <source>
        <dbReference type="EMBL" id="AKE44851.1"/>
    </source>
</evidence>
<gene>
    <name evidence="1" type="ORF">Sm_phiM9_224</name>
</gene>
<accession>A0A0F6TGV6</accession>
<dbReference type="RefSeq" id="YP_009189605.1">
    <property type="nucleotide sequence ID" value="NC_028676.1"/>
</dbReference>
<dbReference type="GeneID" id="26517903"/>
<sequence>MTNISTLGNDTLEKNEQMSKDVICDLVQAGYKITMVDAPMSRTGDEKIILIRAYQYDPIRSVESIFGEDKNDRVYFYGVWSSGELHSIRYARESEGRR</sequence>
<name>A0A0F6TGV6_9CAUD</name>
<organism evidence="1 2">
    <name type="scientific">Sinorhizobium phage phiM9</name>
    <dbReference type="NCBI Taxonomy" id="1636182"/>
    <lineage>
        <taxon>Viruses</taxon>
        <taxon>Duplodnaviria</taxon>
        <taxon>Heunggongvirae</taxon>
        <taxon>Uroviricota</taxon>
        <taxon>Caudoviricetes</taxon>
        <taxon>Pootjesviridae</taxon>
        <taxon>Emnonavirus</taxon>
        <taxon>Emnonavirus phiM9</taxon>
    </lineage>
</organism>
<keyword evidence="2" id="KW-1185">Reference proteome</keyword>
<reference evidence="2" key="2">
    <citation type="submission" date="2015-03" db="EMBL/GenBank/DDBJ databases">
        <title>The genome and structure of Sinorhizobium meliloti phage phiM9.</title>
        <authorList>
            <person name="Johnson M.C."/>
            <person name="Tatum K.B."/>
            <person name="Lynn J.S."/>
            <person name="Brewer T.E."/>
            <person name="Washburn B.K."/>
            <person name="Stroupe M.E."/>
            <person name="Jones K.M."/>
        </authorList>
    </citation>
    <scope>NUCLEOTIDE SEQUENCE [LARGE SCALE GENOMIC DNA]</scope>
</reference>
<proteinExistence type="predicted"/>